<dbReference type="AlphaFoldDB" id="W7TMR8"/>
<reference evidence="2 3" key="1">
    <citation type="journal article" date="2014" name="Mol. Plant">
        <title>Chromosome Scale Genome Assembly and Transcriptome Profiling of Nannochloropsis gaditana in Nitrogen Depletion.</title>
        <authorList>
            <person name="Corteggiani Carpinelli E."/>
            <person name="Telatin A."/>
            <person name="Vitulo N."/>
            <person name="Forcato C."/>
            <person name="D'Angelo M."/>
            <person name="Schiavon R."/>
            <person name="Vezzi A."/>
            <person name="Giacometti G.M."/>
            <person name="Morosinotto T."/>
            <person name="Valle G."/>
        </authorList>
    </citation>
    <scope>NUCLEOTIDE SEQUENCE [LARGE SCALE GENOMIC DNA]</scope>
    <source>
        <strain evidence="2 3">B-31</strain>
    </source>
</reference>
<feature type="region of interest" description="Disordered" evidence="1">
    <location>
        <begin position="47"/>
        <end position="79"/>
    </location>
</feature>
<gene>
    <name evidence="2" type="ORF">Naga_102688g1</name>
</gene>
<organism evidence="2 3">
    <name type="scientific">Nannochloropsis gaditana</name>
    <dbReference type="NCBI Taxonomy" id="72520"/>
    <lineage>
        <taxon>Eukaryota</taxon>
        <taxon>Sar</taxon>
        <taxon>Stramenopiles</taxon>
        <taxon>Ochrophyta</taxon>
        <taxon>Eustigmatophyceae</taxon>
        <taxon>Eustigmatales</taxon>
        <taxon>Monodopsidaceae</taxon>
        <taxon>Nannochloropsis</taxon>
    </lineage>
</organism>
<proteinExistence type="predicted"/>
<dbReference type="EMBL" id="AZIL01002309">
    <property type="protein sequence ID" value="EWM21989.1"/>
    <property type="molecule type" value="Genomic_DNA"/>
</dbReference>
<sequence length="105" mass="11872">MRSLKGGRGSREGGEMLRNGNERKSIASRYIKPLFRHLQRAQRMSNRLNRSMGKEANVPDGNTRAHNEEVHVRRERGGGRRELRRVITLGYTESSASLPIPSSST</sequence>
<feature type="region of interest" description="Disordered" evidence="1">
    <location>
        <begin position="1"/>
        <end position="26"/>
    </location>
</feature>
<protein>
    <submittedName>
        <fullName evidence="2">Uncharacterized protein</fullName>
    </submittedName>
</protein>
<feature type="compositionally biased region" description="Basic and acidic residues" evidence="1">
    <location>
        <begin position="63"/>
        <end position="79"/>
    </location>
</feature>
<name>W7TMR8_9STRA</name>
<dbReference type="Proteomes" id="UP000019335">
    <property type="component" value="Unassembled WGS sequence"/>
</dbReference>
<feature type="compositionally biased region" description="Basic and acidic residues" evidence="1">
    <location>
        <begin position="9"/>
        <end position="25"/>
    </location>
</feature>
<comment type="caution">
    <text evidence="2">The sequence shown here is derived from an EMBL/GenBank/DDBJ whole genome shotgun (WGS) entry which is preliminary data.</text>
</comment>
<evidence type="ECO:0000256" key="1">
    <source>
        <dbReference type="SAM" id="MobiDB-lite"/>
    </source>
</evidence>
<accession>W7TMR8</accession>
<keyword evidence="3" id="KW-1185">Reference proteome</keyword>
<evidence type="ECO:0000313" key="3">
    <source>
        <dbReference type="Proteomes" id="UP000019335"/>
    </source>
</evidence>
<evidence type="ECO:0000313" key="2">
    <source>
        <dbReference type="EMBL" id="EWM21989.1"/>
    </source>
</evidence>